<comment type="caution">
    <text evidence="2">The sequence shown here is derived from an EMBL/GenBank/DDBJ whole genome shotgun (WGS) entry which is preliminary data.</text>
</comment>
<evidence type="ECO:0000313" key="2">
    <source>
        <dbReference type="EMBL" id="KAG7579800.1"/>
    </source>
</evidence>
<keyword evidence="3" id="KW-1185">Reference proteome</keyword>
<dbReference type="AlphaFoldDB" id="A0A8T2AYM6"/>
<dbReference type="EMBL" id="JAEFBK010000008">
    <property type="protein sequence ID" value="KAG7579800.1"/>
    <property type="molecule type" value="Genomic_DNA"/>
</dbReference>
<organism evidence="2 3">
    <name type="scientific">Arabidopsis thaliana x Arabidopsis arenosa</name>
    <dbReference type="NCBI Taxonomy" id="1240361"/>
    <lineage>
        <taxon>Eukaryota</taxon>
        <taxon>Viridiplantae</taxon>
        <taxon>Streptophyta</taxon>
        <taxon>Embryophyta</taxon>
        <taxon>Tracheophyta</taxon>
        <taxon>Spermatophyta</taxon>
        <taxon>Magnoliopsida</taxon>
        <taxon>eudicotyledons</taxon>
        <taxon>Gunneridae</taxon>
        <taxon>Pentapetalae</taxon>
        <taxon>rosids</taxon>
        <taxon>malvids</taxon>
        <taxon>Brassicales</taxon>
        <taxon>Brassicaceae</taxon>
        <taxon>Camelineae</taxon>
        <taxon>Arabidopsis</taxon>
    </lineage>
</organism>
<proteinExistence type="predicted"/>
<evidence type="ECO:0000313" key="3">
    <source>
        <dbReference type="Proteomes" id="UP000694240"/>
    </source>
</evidence>
<name>A0A8T2AYM6_9BRAS</name>
<dbReference type="InterPro" id="IPR005174">
    <property type="entry name" value="KIB1-4_b-propeller"/>
</dbReference>
<evidence type="ECO:0000259" key="1">
    <source>
        <dbReference type="Pfam" id="PF03478"/>
    </source>
</evidence>
<reference evidence="2 3" key="1">
    <citation type="submission" date="2020-12" db="EMBL/GenBank/DDBJ databases">
        <title>Concerted genomic and epigenomic changes stabilize Arabidopsis allopolyploids.</title>
        <authorList>
            <person name="Chen Z."/>
        </authorList>
    </citation>
    <scope>NUCLEOTIDE SEQUENCE [LARGE SCALE GENOMIC DNA]</scope>
    <source>
        <strain evidence="2">Allo738</strain>
        <tissue evidence="2">Leaf</tissue>
    </source>
</reference>
<feature type="domain" description="KIB1-4 beta-propeller" evidence="1">
    <location>
        <begin position="76"/>
        <end position="236"/>
    </location>
</feature>
<accession>A0A8T2AYM6</accession>
<sequence length="243" mass="27370">MSMLLRHLRKEVLGRNQSRRFSSSLSQNHQPYLILGGDYSGVNFKGDNVGNLEYYDPCKGDVKISEKIVPMELLELMGRIGSSHGWVASLNTRDATMSLVDDLNPTTSLDSDPKRISLPPFATLPYCQTQLVTNVAMSASPEQEDCVLAVKFLGPQLSLCRPCSGSNSKWVNIRTPSSFFNSQVMYSRRNQMFCMPASGGHYTGSWDLHTHRHNPILNQLRLQDLPKLVHSEWELLNCRLEVV</sequence>
<dbReference type="PANTHER" id="PTHR44259:SF93">
    <property type="entry name" value="PROTEIN, PUTATIVE (DUF295)-RELATED"/>
    <property type="match status" value="1"/>
</dbReference>
<protein>
    <recommendedName>
        <fullName evidence="1">KIB1-4 beta-propeller domain-containing protein</fullName>
    </recommendedName>
</protein>
<dbReference type="Proteomes" id="UP000694240">
    <property type="component" value="Chromosome 8"/>
</dbReference>
<dbReference type="PANTHER" id="PTHR44259">
    <property type="entry name" value="OS07G0183000 PROTEIN-RELATED"/>
    <property type="match status" value="1"/>
</dbReference>
<gene>
    <name evidence="2" type="ORF">ISN45_Aa03g039190</name>
</gene>
<dbReference type="Pfam" id="PF03478">
    <property type="entry name" value="Beta-prop_KIB1-4"/>
    <property type="match status" value="1"/>
</dbReference>
<dbReference type="InterPro" id="IPR050942">
    <property type="entry name" value="F-box_BR-signaling"/>
</dbReference>